<evidence type="ECO:0000313" key="2">
    <source>
        <dbReference type="EMBL" id="KAF2275250.1"/>
    </source>
</evidence>
<dbReference type="OrthoDB" id="3783760at2759"/>
<evidence type="ECO:0000256" key="1">
    <source>
        <dbReference type="SAM" id="SignalP"/>
    </source>
</evidence>
<feature type="chain" id="PRO_5025342026" evidence="1">
    <location>
        <begin position="19"/>
        <end position="154"/>
    </location>
</feature>
<dbReference type="AlphaFoldDB" id="A0A6A6JF55"/>
<reference evidence="2" key="1">
    <citation type="journal article" date="2020" name="Stud. Mycol.">
        <title>101 Dothideomycetes genomes: a test case for predicting lifestyles and emergence of pathogens.</title>
        <authorList>
            <person name="Haridas S."/>
            <person name="Albert R."/>
            <person name="Binder M."/>
            <person name="Bloem J."/>
            <person name="Labutti K."/>
            <person name="Salamov A."/>
            <person name="Andreopoulos B."/>
            <person name="Baker S."/>
            <person name="Barry K."/>
            <person name="Bills G."/>
            <person name="Bluhm B."/>
            <person name="Cannon C."/>
            <person name="Castanera R."/>
            <person name="Culley D."/>
            <person name="Daum C."/>
            <person name="Ezra D."/>
            <person name="Gonzalez J."/>
            <person name="Henrissat B."/>
            <person name="Kuo A."/>
            <person name="Liang C."/>
            <person name="Lipzen A."/>
            <person name="Lutzoni F."/>
            <person name="Magnuson J."/>
            <person name="Mondo S."/>
            <person name="Nolan M."/>
            <person name="Ohm R."/>
            <person name="Pangilinan J."/>
            <person name="Park H.-J."/>
            <person name="Ramirez L."/>
            <person name="Alfaro M."/>
            <person name="Sun H."/>
            <person name="Tritt A."/>
            <person name="Yoshinaga Y."/>
            <person name="Zwiers L.-H."/>
            <person name="Turgeon B."/>
            <person name="Goodwin S."/>
            <person name="Spatafora J."/>
            <person name="Crous P."/>
            <person name="Grigoriev I."/>
        </authorList>
    </citation>
    <scope>NUCLEOTIDE SEQUENCE</scope>
    <source>
        <strain evidence="2">CBS 379.55</strain>
    </source>
</reference>
<dbReference type="GeneID" id="54555106"/>
<organism evidence="2 3">
    <name type="scientific">Westerdykella ornata</name>
    <dbReference type="NCBI Taxonomy" id="318751"/>
    <lineage>
        <taxon>Eukaryota</taxon>
        <taxon>Fungi</taxon>
        <taxon>Dikarya</taxon>
        <taxon>Ascomycota</taxon>
        <taxon>Pezizomycotina</taxon>
        <taxon>Dothideomycetes</taxon>
        <taxon>Pleosporomycetidae</taxon>
        <taxon>Pleosporales</taxon>
        <taxon>Sporormiaceae</taxon>
        <taxon>Westerdykella</taxon>
    </lineage>
</organism>
<dbReference type="EMBL" id="ML986498">
    <property type="protein sequence ID" value="KAF2275250.1"/>
    <property type="molecule type" value="Genomic_DNA"/>
</dbReference>
<keyword evidence="1" id="KW-0732">Signal</keyword>
<dbReference type="RefSeq" id="XP_033652789.1">
    <property type="nucleotide sequence ID" value="XM_033801931.1"/>
</dbReference>
<accession>A0A6A6JF55</accession>
<proteinExistence type="predicted"/>
<keyword evidence="3" id="KW-1185">Reference proteome</keyword>
<feature type="signal peptide" evidence="1">
    <location>
        <begin position="1"/>
        <end position="18"/>
    </location>
</feature>
<protein>
    <submittedName>
        <fullName evidence="2">Uncharacterized protein</fullName>
    </submittedName>
</protein>
<gene>
    <name evidence="2" type="ORF">EI97DRAFT_475860</name>
</gene>
<dbReference type="Proteomes" id="UP000800097">
    <property type="component" value="Unassembled WGS sequence"/>
</dbReference>
<name>A0A6A6JF55_WESOR</name>
<evidence type="ECO:0000313" key="3">
    <source>
        <dbReference type="Proteomes" id="UP000800097"/>
    </source>
</evidence>
<sequence>MLSQLALLLALVPSLALSVPTAAGSKHNVYLVRCQPSDPDEDVIVAAAFFRDGPIKEGSTLQNPTALVTVSGSSPEWEGRQRRVRLDEGTFTTNISADAKKAAKGSIAGDAKLGSEPFVCFKDGTTKFSVRYDRERYSCTTDYWCPSIDVGDAN</sequence>